<organism evidence="1 2">
    <name type="scientific">Pseudomyxococcus hansupus</name>
    <dbReference type="NCBI Taxonomy" id="1297742"/>
    <lineage>
        <taxon>Bacteria</taxon>
        <taxon>Pseudomonadati</taxon>
        <taxon>Myxococcota</taxon>
        <taxon>Myxococcia</taxon>
        <taxon>Myxococcales</taxon>
        <taxon>Cystobacterineae</taxon>
        <taxon>Myxococcaceae</taxon>
        <taxon>Pseudomyxococcus</taxon>
    </lineage>
</organism>
<accession>A0A0H4WK20</accession>
<proteinExistence type="predicted"/>
<protein>
    <submittedName>
        <fullName evidence="1">Uncharacterized protein</fullName>
    </submittedName>
</protein>
<dbReference type="AlphaFoldDB" id="A0A0H4WK20"/>
<dbReference type="PATRIC" id="fig|1297742.4.peg.623"/>
<dbReference type="Proteomes" id="UP000009026">
    <property type="component" value="Chromosome"/>
</dbReference>
<dbReference type="EMBL" id="CP012109">
    <property type="protein sequence ID" value="AKQ63701.1"/>
    <property type="molecule type" value="Genomic_DNA"/>
</dbReference>
<dbReference type="eggNOG" id="COG0457">
    <property type="taxonomic scope" value="Bacteria"/>
</dbReference>
<name>A0A0H4WK20_9BACT</name>
<keyword evidence="2" id="KW-1185">Reference proteome</keyword>
<reference evidence="1 2" key="1">
    <citation type="journal article" date="2016" name="PLoS ONE">
        <title>Complete Genome Sequence and Comparative Genomics of a Novel Myxobacterium Myxococcus hansupus.</title>
        <authorList>
            <person name="Sharma G."/>
            <person name="Narwani T."/>
            <person name="Subramanian S."/>
        </authorList>
    </citation>
    <scope>NUCLEOTIDE SEQUENCE [LARGE SCALE GENOMIC DNA]</scope>
    <source>
        <strain evidence="2">mixupus</strain>
    </source>
</reference>
<evidence type="ECO:0000313" key="2">
    <source>
        <dbReference type="Proteomes" id="UP000009026"/>
    </source>
</evidence>
<dbReference type="KEGG" id="mym:A176_000613"/>
<evidence type="ECO:0000313" key="1">
    <source>
        <dbReference type="EMBL" id="AKQ63701.1"/>
    </source>
</evidence>
<gene>
    <name evidence="1" type="ORF">A176_000613</name>
</gene>
<sequence>MAGDPEALEETVSSSLEELDFPFEAQCRVALPDSARAFVVVDLPEIEDVIPEVRQRALKNGTLKDVRRTKAERNADYLHLIAGISLLLARTAIGAGPTLRRVHVAAYTQRRRRGSGLIADEYVYEVVFERQEVTGWSPATVDPAQVLLATAKSRLDLRDNGELKRIDPPEWMAELSTSL</sequence>